<dbReference type="RefSeq" id="WP_164043323.1">
    <property type="nucleotide sequence ID" value="NZ_JAAGNZ010000003.1"/>
</dbReference>
<gene>
    <name evidence="2" type="ORF">GK091_24830</name>
</gene>
<dbReference type="Proteomes" id="UP000477386">
    <property type="component" value="Unassembled WGS sequence"/>
</dbReference>
<accession>A0A6M0IRK7</accession>
<feature type="transmembrane region" description="Helical" evidence="1">
    <location>
        <begin position="106"/>
        <end position="122"/>
    </location>
</feature>
<evidence type="ECO:0000313" key="3">
    <source>
        <dbReference type="Proteomes" id="UP000477386"/>
    </source>
</evidence>
<comment type="caution">
    <text evidence="2">The sequence shown here is derived from an EMBL/GenBank/DDBJ whole genome shotgun (WGS) entry which is preliminary data.</text>
</comment>
<feature type="transmembrane region" description="Helical" evidence="1">
    <location>
        <begin position="84"/>
        <end position="100"/>
    </location>
</feature>
<sequence length="291" mass="33044">MYQVMRRCLVAVFQFVVFGNCFIALCAVVMCLTTVALFHLQVPDLFLPFIFAGTLGSYCLHVYLTDMSSAGTDRERWIETHKQLLLGLFIGSLLVGGWLLTQLNAYLTDLLPVILLTFLYTAPKINWRPFRALRQIAVLKTTYLSLVWAYVTVALPMLLATSTVRINWVFAGAWLLNRFLLIYSIALCFDYRDRDIDRQSKWLTIVSRLTGRQVKLFFGILAFGFGLTVVGLYTLGWDTLTLLCVCLPMLILLVVARRIVSNASEYGYYVYLDGLLMLTGVLLELLHVGTF</sequence>
<feature type="transmembrane region" description="Helical" evidence="1">
    <location>
        <begin position="268"/>
        <end position="288"/>
    </location>
</feature>
<evidence type="ECO:0000313" key="2">
    <source>
        <dbReference type="EMBL" id="NEU70125.1"/>
    </source>
</evidence>
<keyword evidence="1" id="KW-1133">Transmembrane helix</keyword>
<evidence type="ECO:0000256" key="1">
    <source>
        <dbReference type="SAM" id="Phobius"/>
    </source>
</evidence>
<feature type="transmembrane region" description="Helical" evidence="1">
    <location>
        <begin position="168"/>
        <end position="189"/>
    </location>
</feature>
<dbReference type="AlphaFoldDB" id="A0A6M0IRK7"/>
<feature type="transmembrane region" description="Helical" evidence="1">
    <location>
        <begin position="45"/>
        <end position="64"/>
    </location>
</feature>
<name>A0A6M0IRK7_9BACT</name>
<feature type="transmembrane region" description="Helical" evidence="1">
    <location>
        <begin position="239"/>
        <end position="256"/>
    </location>
</feature>
<evidence type="ECO:0008006" key="4">
    <source>
        <dbReference type="Google" id="ProtNLM"/>
    </source>
</evidence>
<feature type="transmembrane region" description="Helical" evidence="1">
    <location>
        <begin position="143"/>
        <end position="162"/>
    </location>
</feature>
<feature type="transmembrane region" description="Helical" evidence="1">
    <location>
        <begin position="216"/>
        <end position="233"/>
    </location>
</feature>
<keyword evidence="1" id="KW-0812">Transmembrane</keyword>
<proteinExistence type="predicted"/>
<dbReference type="EMBL" id="JAAGNZ010000003">
    <property type="protein sequence ID" value="NEU70125.1"/>
    <property type="molecule type" value="Genomic_DNA"/>
</dbReference>
<keyword evidence="1" id="KW-0472">Membrane</keyword>
<keyword evidence="3" id="KW-1185">Reference proteome</keyword>
<reference evidence="2 3" key="1">
    <citation type="submission" date="2020-02" db="EMBL/GenBank/DDBJ databases">
        <title>Draft genome sequence of two Spirosoma agri KCTC 52727 and Spirosoma terrae KCTC 52035.</title>
        <authorList>
            <person name="Rojas J."/>
            <person name="Ambika Manirajan B."/>
            <person name="Ratering S."/>
            <person name="Suarez C."/>
            <person name="Schnell S."/>
        </authorList>
    </citation>
    <scope>NUCLEOTIDE SEQUENCE [LARGE SCALE GENOMIC DNA]</scope>
    <source>
        <strain evidence="2 3">KCTC 52727</strain>
    </source>
</reference>
<organism evidence="2 3">
    <name type="scientific">Spirosoma agri</name>
    <dbReference type="NCBI Taxonomy" id="1987381"/>
    <lineage>
        <taxon>Bacteria</taxon>
        <taxon>Pseudomonadati</taxon>
        <taxon>Bacteroidota</taxon>
        <taxon>Cytophagia</taxon>
        <taxon>Cytophagales</taxon>
        <taxon>Cytophagaceae</taxon>
        <taxon>Spirosoma</taxon>
    </lineage>
</organism>
<protein>
    <recommendedName>
        <fullName evidence="4">UbiA family prenyltransferase</fullName>
    </recommendedName>
</protein>
<feature type="transmembrane region" description="Helical" evidence="1">
    <location>
        <begin position="12"/>
        <end position="39"/>
    </location>
</feature>